<sequence length="278" mass="30561">MSNSESLFDGHSLTGWFAAPRIYGTVRPDGPDVLDVLTALPRDYNTVAARHPAVWTVEDGAIVGRQPEDAPGWGGYLVSERTFSSFELELEMKPDWPADTGVMIRRQRDTWEGFQVLVDHRQSGSIGGFYGNGIGGFHGVPFNIAARLDAAGNPVGLVEDDPATTAEPITAAKRAMLTRAADASGFLAAWRWGDWNHLRIRCEGTPPTVTTWVNDVLIAEVDSSAIVWPGYDPESVWSLLGERGHIAFEVHDNDPGMGHARWGRGAACRWRNIRIREI</sequence>
<evidence type="ECO:0000313" key="3">
    <source>
        <dbReference type="Proteomes" id="UP001501343"/>
    </source>
</evidence>
<feature type="domain" description="3-keto-alpha-glucoside-1,2-lyase/3-keto-2-hydroxy-glucal hydratase" evidence="1">
    <location>
        <begin position="5"/>
        <end position="276"/>
    </location>
</feature>
<comment type="caution">
    <text evidence="2">The sequence shown here is derived from an EMBL/GenBank/DDBJ whole genome shotgun (WGS) entry which is preliminary data.</text>
</comment>
<dbReference type="InterPro" id="IPR010496">
    <property type="entry name" value="AL/BT2_dom"/>
</dbReference>
<protein>
    <submittedName>
        <fullName evidence="2">DUF1080 domain-containing protein</fullName>
    </submittedName>
</protein>
<organism evidence="2 3">
    <name type="scientific">Microbacterium aoyamense</name>
    <dbReference type="NCBI Taxonomy" id="344166"/>
    <lineage>
        <taxon>Bacteria</taxon>
        <taxon>Bacillati</taxon>
        <taxon>Actinomycetota</taxon>
        <taxon>Actinomycetes</taxon>
        <taxon>Micrococcales</taxon>
        <taxon>Microbacteriaceae</taxon>
        <taxon>Microbacterium</taxon>
    </lineage>
</organism>
<evidence type="ECO:0000259" key="1">
    <source>
        <dbReference type="Pfam" id="PF06439"/>
    </source>
</evidence>
<dbReference type="EMBL" id="BAAAOF010000002">
    <property type="protein sequence ID" value="GAA1917629.1"/>
    <property type="molecule type" value="Genomic_DNA"/>
</dbReference>
<dbReference type="Proteomes" id="UP001501343">
    <property type="component" value="Unassembled WGS sequence"/>
</dbReference>
<dbReference type="Pfam" id="PF06439">
    <property type="entry name" value="3keto-disac_hyd"/>
    <property type="match status" value="1"/>
</dbReference>
<gene>
    <name evidence="2" type="ORF">GCM10009775_07580</name>
</gene>
<evidence type="ECO:0000313" key="2">
    <source>
        <dbReference type="EMBL" id="GAA1917629.1"/>
    </source>
</evidence>
<dbReference type="Gene3D" id="2.60.120.560">
    <property type="entry name" value="Exo-inulinase, domain 1"/>
    <property type="match status" value="1"/>
</dbReference>
<keyword evidence="3" id="KW-1185">Reference proteome</keyword>
<dbReference type="RefSeq" id="WP_248145607.1">
    <property type="nucleotide sequence ID" value="NZ_BAAAOF010000002.1"/>
</dbReference>
<reference evidence="2 3" key="1">
    <citation type="journal article" date="2019" name="Int. J. Syst. Evol. Microbiol.">
        <title>The Global Catalogue of Microorganisms (GCM) 10K type strain sequencing project: providing services to taxonomists for standard genome sequencing and annotation.</title>
        <authorList>
            <consortium name="The Broad Institute Genomics Platform"/>
            <consortium name="The Broad Institute Genome Sequencing Center for Infectious Disease"/>
            <person name="Wu L."/>
            <person name="Ma J."/>
        </authorList>
    </citation>
    <scope>NUCLEOTIDE SEQUENCE [LARGE SCALE GENOMIC DNA]</scope>
    <source>
        <strain evidence="2 3">JCM 14900</strain>
    </source>
</reference>
<accession>A0ABN2PBP8</accession>
<proteinExistence type="predicted"/>
<name>A0ABN2PBP8_9MICO</name>